<dbReference type="Pfam" id="PF12571">
    <property type="entry name" value="Phage_tail_fib"/>
    <property type="match status" value="1"/>
</dbReference>
<gene>
    <name evidence="2" type="ORF">LRP50_05135</name>
</gene>
<dbReference type="SUPFAM" id="SSF51126">
    <property type="entry name" value="Pectin lyase-like"/>
    <property type="match status" value="1"/>
</dbReference>
<feature type="domain" description="Phage tail fibre protein N-terminal" evidence="1">
    <location>
        <begin position="8"/>
        <end position="139"/>
    </location>
</feature>
<name>A0ABT5QWX3_9GAMM</name>
<protein>
    <submittedName>
        <fullName evidence="2">Phage tail protein</fullName>
    </submittedName>
</protein>
<organism evidence="2 3">
    <name type="scientific">Enterovibrio gelatinilyticus</name>
    <dbReference type="NCBI Taxonomy" id="2899819"/>
    <lineage>
        <taxon>Bacteria</taxon>
        <taxon>Pseudomonadati</taxon>
        <taxon>Pseudomonadota</taxon>
        <taxon>Gammaproteobacteria</taxon>
        <taxon>Vibrionales</taxon>
        <taxon>Vibrionaceae</taxon>
        <taxon>Enterovibrio</taxon>
    </lineage>
</organism>
<dbReference type="InterPro" id="IPR022225">
    <property type="entry name" value="Phage_tail_fibre_N"/>
</dbReference>
<comment type="caution">
    <text evidence="2">The sequence shown here is derived from an EMBL/GenBank/DDBJ whole genome shotgun (WGS) entry which is preliminary data.</text>
</comment>
<reference evidence="2" key="1">
    <citation type="submission" date="2021-12" db="EMBL/GenBank/DDBJ databases">
        <title>Enterovibrio ZSDZ35 sp. nov. and Enterovibrio ZSDZ42 sp. nov., isolated from coastal seawater in Qingdao.</title>
        <authorList>
            <person name="Zhang P."/>
        </authorList>
    </citation>
    <scope>NUCLEOTIDE SEQUENCE</scope>
    <source>
        <strain evidence="2">ZSDZ42</strain>
    </source>
</reference>
<evidence type="ECO:0000313" key="3">
    <source>
        <dbReference type="Proteomes" id="UP001149400"/>
    </source>
</evidence>
<keyword evidence="3" id="KW-1185">Reference proteome</keyword>
<dbReference type="InterPro" id="IPR011050">
    <property type="entry name" value="Pectin_lyase_fold/virulence"/>
</dbReference>
<evidence type="ECO:0000259" key="1">
    <source>
        <dbReference type="Pfam" id="PF12571"/>
    </source>
</evidence>
<dbReference type="RefSeq" id="WP_274163410.1">
    <property type="nucleotide sequence ID" value="NZ_JAJUBC010000004.1"/>
</dbReference>
<dbReference type="Proteomes" id="UP001149400">
    <property type="component" value="Unassembled WGS sequence"/>
</dbReference>
<proteinExistence type="predicted"/>
<sequence>MTNMTDSKILTAAGKGLLATLNANEQPLVIDKLIFANVPNRPDLPQPSDGVPVEFIVHESAIDTRGRLSEDSVIYTSTLASHVGPFQFNWTGAYCSEFDVLVTIDHHALTPKTADQPGVAGNTMVRNLVLEYKDIAEITNITVNAESWQYNAEPRMVKMDDDSAKMNRDLNGKDWFVEDGFLVTKGATANSYKVAAGSGYISGRPVEMEFERSLNITAKPTFVYLDGWREGTPSGAQYTEFQLVVSPDELDDYTQTQGNRDVPHFVCKIAEVLADGAVVDLRPEGEMSLLPRTMSNAVAEQIAESAIYPNEPDSYLELGKMRDFVECGVNVLRIKNGSVKLYKGFHNDFSKSRRTITDVSNSDFDSIVVTTTDGSFEFVTEATLVLRKAGNPSGWGASIVKLNNAPAINAALDWCGSNSVQFVFDKLYPTTGKVTFNYNGAVVKGSGRGQWNGNSDKFIGVGIQYNGKEDAAELAANRVSLSDFRINGNYNPDDINDSSKNLLVMGDGSTIATLENLSLFETGLEGINVVGASAGESALFRRVEVSRCRHALALQRPYTLNNMKLEKVNFHRNRLDGCYVNMNVQKLSISSNSDITLNGRYGVSYHVAVDPSCVVSDTWFEDNGEADVFLNVSAGSQLLLERNRHQETKSGVEVVSGGVIARDEFFEVISENAFKFPKVNNTDSHIACYFGTNVANIMSGDMGRVFFEPNGKVSTHVWIIENPTPNLNLVGLKYLNLVDLVRLPKSSKFYKITVSQRGGVRATEGSATFSVVKNTIGNKLRGMDVIIDASRDLDTSIDFTGTINFSDPDHDNYFVVVSTTADWNGAGVFVVEVQTLDAV</sequence>
<accession>A0ABT5QWX3</accession>
<dbReference type="EMBL" id="JAJUBC010000004">
    <property type="protein sequence ID" value="MDD1792511.1"/>
    <property type="molecule type" value="Genomic_DNA"/>
</dbReference>
<evidence type="ECO:0000313" key="2">
    <source>
        <dbReference type="EMBL" id="MDD1792511.1"/>
    </source>
</evidence>